<proteinExistence type="inferred from homology"/>
<comment type="cofactor">
    <cofactor evidence="1 7">
        <name>heme</name>
        <dbReference type="ChEBI" id="CHEBI:30413"/>
    </cofactor>
</comment>
<dbReference type="OrthoDB" id="1470350at2759"/>
<dbReference type="PRINTS" id="PR00463">
    <property type="entry name" value="EP450I"/>
</dbReference>
<dbReference type="InterPro" id="IPR001128">
    <property type="entry name" value="Cyt_P450"/>
</dbReference>
<evidence type="ECO:0000313" key="10">
    <source>
        <dbReference type="EMBL" id="KAF2711343.1"/>
    </source>
</evidence>
<dbReference type="GO" id="GO:0016705">
    <property type="term" value="F:oxidoreductase activity, acting on paired donors, with incorporation or reduction of molecular oxygen"/>
    <property type="evidence" value="ECO:0007669"/>
    <property type="project" value="InterPro"/>
</dbReference>
<dbReference type="Pfam" id="PF00067">
    <property type="entry name" value="p450"/>
    <property type="match status" value="1"/>
</dbReference>
<dbReference type="CDD" id="cd11063">
    <property type="entry name" value="CYP52"/>
    <property type="match status" value="1"/>
</dbReference>
<evidence type="ECO:0000256" key="5">
    <source>
        <dbReference type="ARBA" id="ARBA00023004"/>
    </source>
</evidence>
<keyword evidence="11" id="KW-1185">Reference proteome</keyword>
<keyword evidence="4 8" id="KW-0560">Oxidoreductase</keyword>
<organism evidence="10 11">
    <name type="scientific">Pleomassaria siparia CBS 279.74</name>
    <dbReference type="NCBI Taxonomy" id="1314801"/>
    <lineage>
        <taxon>Eukaryota</taxon>
        <taxon>Fungi</taxon>
        <taxon>Dikarya</taxon>
        <taxon>Ascomycota</taxon>
        <taxon>Pezizomycotina</taxon>
        <taxon>Dothideomycetes</taxon>
        <taxon>Pleosporomycetidae</taxon>
        <taxon>Pleosporales</taxon>
        <taxon>Pleomassariaceae</taxon>
        <taxon>Pleomassaria</taxon>
    </lineage>
</organism>
<dbReference type="GO" id="GO:0004497">
    <property type="term" value="F:monooxygenase activity"/>
    <property type="evidence" value="ECO:0007669"/>
    <property type="project" value="UniProtKB-KW"/>
</dbReference>
<dbReference type="PANTHER" id="PTHR24287">
    <property type="entry name" value="P450, PUTATIVE (EUROFUNG)-RELATED"/>
    <property type="match status" value="1"/>
</dbReference>
<evidence type="ECO:0000256" key="2">
    <source>
        <dbReference type="ARBA" id="ARBA00010617"/>
    </source>
</evidence>
<sequence length="512" mass="58487">MTTMLETIRPYLTTPYILLALFSIFIAKNQINKFQQNRRISRLGARAPLRTTYLPYGIDFIVETLSYMVKDMNLDIWRHTFNKYGNGGYTIEMVGAERILLTAEPENIKAILATQFKAYGKGAAFHDDWHEFLGDSIFTTDGDQWHNSRQLIRPQFIKDRVSDLDIFEEHSQTVMELLGGNREVNFLDVMFRYTLDAATHFLLGRSVNSLAQPQVAFANAFSNVQRVQSFVARVGALNWAIPRRRMGFYSSLKIVDDFLNQYVEEALSLSAKELEKKTSHDQGYTFLHSIAAHTRNRKMLRDQLIAVLLAGRDTTACTLSWTIYELSLHPEVVAKLRQEIIEHIGLERPPTYQNLKDMKYLQHIMNETLRLYPSVPFNVRLALTDTTLPTGGGPDGTLPIGILKDTPIGYSTLLMQRRADLYPPPESGFPDVETFVPERWDSWTPKSWTYVPFNGGPRLCVGQQFALTEMGYTLVRLFQRFQGVENRMNGEAPGLHADIVLQPGKPLKVAFF</sequence>
<feature type="binding site" description="axial binding residue" evidence="7">
    <location>
        <position position="460"/>
    </location>
    <ligand>
        <name>heme</name>
        <dbReference type="ChEBI" id="CHEBI:30413"/>
    </ligand>
    <ligandPart>
        <name>Fe</name>
        <dbReference type="ChEBI" id="CHEBI:18248"/>
    </ligandPart>
</feature>
<dbReference type="PRINTS" id="PR00385">
    <property type="entry name" value="P450"/>
</dbReference>
<protein>
    <submittedName>
        <fullName evidence="10">Cytochrome P450 alkane hydroxylase-like protein</fullName>
    </submittedName>
</protein>
<evidence type="ECO:0000256" key="4">
    <source>
        <dbReference type="ARBA" id="ARBA00023002"/>
    </source>
</evidence>
<evidence type="ECO:0000313" key="11">
    <source>
        <dbReference type="Proteomes" id="UP000799428"/>
    </source>
</evidence>
<keyword evidence="5 7" id="KW-0408">Iron</keyword>
<evidence type="ECO:0000256" key="6">
    <source>
        <dbReference type="ARBA" id="ARBA00023033"/>
    </source>
</evidence>
<accession>A0A6G1KFD8</accession>
<evidence type="ECO:0000256" key="3">
    <source>
        <dbReference type="ARBA" id="ARBA00022723"/>
    </source>
</evidence>
<evidence type="ECO:0000256" key="9">
    <source>
        <dbReference type="SAM" id="Phobius"/>
    </source>
</evidence>
<dbReference type="GO" id="GO:0020037">
    <property type="term" value="F:heme binding"/>
    <property type="evidence" value="ECO:0007669"/>
    <property type="project" value="InterPro"/>
</dbReference>
<dbReference type="Proteomes" id="UP000799428">
    <property type="component" value="Unassembled WGS sequence"/>
</dbReference>
<dbReference type="InterPro" id="IPR047146">
    <property type="entry name" value="Cyt_P450_E_CYP52_fungi"/>
</dbReference>
<keyword evidence="6 8" id="KW-0503">Monooxygenase</keyword>
<dbReference type="InterPro" id="IPR036396">
    <property type="entry name" value="Cyt_P450_sf"/>
</dbReference>
<dbReference type="GO" id="GO:0005506">
    <property type="term" value="F:iron ion binding"/>
    <property type="evidence" value="ECO:0007669"/>
    <property type="project" value="InterPro"/>
</dbReference>
<dbReference type="InterPro" id="IPR017972">
    <property type="entry name" value="Cyt_P450_CS"/>
</dbReference>
<dbReference type="Gene3D" id="1.10.630.10">
    <property type="entry name" value="Cytochrome P450"/>
    <property type="match status" value="1"/>
</dbReference>
<keyword evidence="7 8" id="KW-0349">Heme</keyword>
<keyword evidence="9" id="KW-0812">Transmembrane</keyword>
<dbReference type="AlphaFoldDB" id="A0A6G1KFD8"/>
<feature type="transmembrane region" description="Helical" evidence="9">
    <location>
        <begin position="12"/>
        <end position="31"/>
    </location>
</feature>
<gene>
    <name evidence="10" type="ORF">K504DRAFT_217509</name>
</gene>
<name>A0A6G1KFD8_9PLEO</name>
<keyword evidence="9" id="KW-1133">Transmembrane helix</keyword>
<dbReference type="InterPro" id="IPR002401">
    <property type="entry name" value="Cyt_P450_E_grp-I"/>
</dbReference>
<dbReference type="PROSITE" id="PS00086">
    <property type="entry name" value="CYTOCHROME_P450"/>
    <property type="match status" value="1"/>
</dbReference>
<dbReference type="EMBL" id="MU005767">
    <property type="protein sequence ID" value="KAF2711343.1"/>
    <property type="molecule type" value="Genomic_DNA"/>
</dbReference>
<keyword evidence="3 7" id="KW-0479">Metal-binding</keyword>
<evidence type="ECO:0000256" key="1">
    <source>
        <dbReference type="ARBA" id="ARBA00001971"/>
    </source>
</evidence>
<dbReference type="SUPFAM" id="SSF48264">
    <property type="entry name" value="Cytochrome P450"/>
    <property type="match status" value="1"/>
</dbReference>
<reference evidence="10" key="1">
    <citation type="journal article" date="2020" name="Stud. Mycol.">
        <title>101 Dothideomycetes genomes: a test case for predicting lifestyles and emergence of pathogens.</title>
        <authorList>
            <person name="Haridas S."/>
            <person name="Albert R."/>
            <person name="Binder M."/>
            <person name="Bloem J."/>
            <person name="Labutti K."/>
            <person name="Salamov A."/>
            <person name="Andreopoulos B."/>
            <person name="Baker S."/>
            <person name="Barry K."/>
            <person name="Bills G."/>
            <person name="Bluhm B."/>
            <person name="Cannon C."/>
            <person name="Castanera R."/>
            <person name="Culley D."/>
            <person name="Daum C."/>
            <person name="Ezra D."/>
            <person name="Gonzalez J."/>
            <person name="Henrissat B."/>
            <person name="Kuo A."/>
            <person name="Liang C."/>
            <person name="Lipzen A."/>
            <person name="Lutzoni F."/>
            <person name="Magnuson J."/>
            <person name="Mondo S."/>
            <person name="Nolan M."/>
            <person name="Ohm R."/>
            <person name="Pangilinan J."/>
            <person name="Park H.-J."/>
            <person name="Ramirez L."/>
            <person name="Alfaro M."/>
            <person name="Sun H."/>
            <person name="Tritt A."/>
            <person name="Yoshinaga Y."/>
            <person name="Zwiers L.-H."/>
            <person name="Turgeon B."/>
            <person name="Goodwin S."/>
            <person name="Spatafora J."/>
            <person name="Crous P."/>
            <person name="Grigoriev I."/>
        </authorList>
    </citation>
    <scope>NUCLEOTIDE SEQUENCE</scope>
    <source>
        <strain evidence="10">CBS 279.74</strain>
    </source>
</reference>
<evidence type="ECO:0000256" key="7">
    <source>
        <dbReference type="PIRSR" id="PIRSR602401-1"/>
    </source>
</evidence>
<keyword evidence="9" id="KW-0472">Membrane</keyword>
<dbReference type="PANTHER" id="PTHR24287:SF5">
    <property type="entry name" value="P450, PUTATIVE (EUROFUNG)-RELATED"/>
    <property type="match status" value="1"/>
</dbReference>
<comment type="similarity">
    <text evidence="2 8">Belongs to the cytochrome P450 family.</text>
</comment>
<evidence type="ECO:0000256" key="8">
    <source>
        <dbReference type="RuleBase" id="RU000461"/>
    </source>
</evidence>